<protein>
    <submittedName>
        <fullName evidence="2">Uncharacterized protein</fullName>
    </submittedName>
</protein>
<evidence type="ECO:0000313" key="2">
    <source>
        <dbReference type="EMBL" id="CAL1391550.1"/>
    </source>
</evidence>
<dbReference type="EMBL" id="OZ034819">
    <property type="protein sequence ID" value="CAL1391550.1"/>
    <property type="molecule type" value="Genomic_DNA"/>
</dbReference>
<evidence type="ECO:0000313" key="3">
    <source>
        <dbReference type="Proteomes" id="UP001497516"/>
    </source>
</evidence>
<evidence type="ECO:0000256" key="1">
    <source>
        <dbReference type="SAM" id="MobiDB-lite"/>
    </source>
</evidence>
<feature type="region of interest" description="Disordered" evidence="1">
    <location>
        <begin position="1"/>
        <end position="23"/>
    </location>
</feature>
<dbReference type="GO" id="GO:0007165">
    <property type="term" value="P:signal transduction"/>
    <property type="evidence" value="ECO:0007669"/>
    <property type="project" value="InterPro"/>
</dbReference>
<dbReference type="GO" id="GO:0000159">
    <property type="term" value="C:protein phosphatase type 2A complex"/>
    <property type="evidence" value="ECO:0007669"/>
    <property type="project" value="InterPro"/>
</dbReference>
<keyword evidence="3" id="KW-1185">Reference proteome</keyword>
<dbReference type="GO" id="GO:0019888">
    <property type="term" value="F:protein phosphatase regulator activity"/>
    <property type="evidence" value="ECO:0007669"/>
    <property type="project" value="InterPro"/>
</dbReference>
<dbReference type="InterPro" id="IPR011989">
    <property type="entry name" value="ARM-like"/>
</dbReference>
<organism evidence="2 3">
    <name type="scientific">Linum trigynum</name>
    <dbReference type="NCBI Taxonomy" id="586398"/>
    <lineage>
        <taxon>Eukaryota</taxon>
        <taxon>Viridiplantae</taxon>
        <taxon>Streptophyta</taxon>
        <taxon>Embryophyta</taxon>
        <taxon>Tracheophyta</taxon>
        <taxon>Spermatophyta</taxon>
        <taxon>Magnoliopsida</taxon>
        <taxon>eudicotyledons</taxon>
        <taxon>Gunneridae</taxon>
        <taxon>Pentapetalae</taxon>
        <taxon>rosids</taxon>
        <taxon>fabids</taxon>
        <taxon>Malpighiales</taxon>
        <taxon>Linaceae</taxon>
        <taxon>Linum</taxon>
    </lineage>
</organism>
<name>A0AAV2F1T4_9ROSI</name>
<dbReference type="AlphaFoldDB" id="A0AAV2F1T4"/>
<dbReference type="InterPro" id="IPR002554">
    <property type="entry name" value="PP2A_B56"/>
</dbReference>
<dbReference type="Gene3D" id="1.25.10.10">
    <property type="entry name" value="Leucine-rich Repeat Variant"/>
    <property type="match status" value="1"/>
</dbReference>
<dbReference type="Pfam" id="PF01603">
    <property type="entry name" value="B56"/>
    <property type="match status" value="1"/>
</dbReference>
<dbReference type="Proteomes" id="UP001497516">
    <property type="component" value="Chromosome 6"/>
</dbReference>
<feature type="compositionally biased region" description="Polar residues" evidence="1">
    <location>
        <begin position="1"/>
        <end position="13"/>
    </location>
</feature>
<proteinExistence type="predicted"/>
<gene>
    <name evidence="2" type="ORF">LTRI10_LOCUS32265</name>
</gene>
<accession>A0AAV2F1T4</accession>
<sequence length="72" mass="8423">MEQQSRLESNQAGPTDKITHQLPLERNARRHWIQAAQSLTLNVWKIFSDADLELSDACLFKFQEHESWEGEI</sequence>
<reference evidence="2 3" key="1">
    <citation type="submission" date="2024-04" db="EMBL/GenBank/DDBJ databases">
        <authorList>
            <person name="Fracassetti M."/>
        </authorList>
    </citation>
    <scope>NUCLEOTIDE SEQUENCE [LARGE SCALE GENOMIC DNA]</scope>
</reference>